<dbReference type="Proteomes" id="UP001164693">
    <property type="component" value="Chromosome"/>
</dbReference>
<dbReference type="EMBL" id="CP097463">
    <property type="protein sequence ID" value="WAX58135.1"/>
    <property type="molecule type" value="Genomic_DNA"/>
</dbReference>
<sequence length="230" mass="23765">MIAAWFRQGGPAVPRDSESLGVDDDGTFSLWRAVGAVAAGFFSGRLAEAERDALAEAAEAVQRAGDLSVPLVPDAAAETISAGVRRADLSADADVDPPWRDLVGRLRRLADDGLRAPVAAIALEVSADGQAARLVHRGTDPVGVDLGTLALTATLWRGWYQPAGTWTAPPPVPGPVTAGPGWAFALPFAHGLELGADRTLHVAVDVQLTVNGTAMAAGLRHAPEPPARPA</sequence>
<evidence type="ECO:0000313" key="2">
    <source>
        <dbReference type="Proteomes" id="UP001164693"/>
    </source>
</evidence>
<name>A0ABY7JZW5_9ACTN</name>
<evidence type="ECO:0000313" key="1">
    <source>
        <dbReference type="EMBL" id="WAX58135.1"/>
    </source>
</evidence>
<reference evidence="1" key="1">
    <citation type="submission" date="2022-05" db="EMBL/GenBank/DDBJ databases">
        <title>Jatrophihabitans sp. SB3-54 whole genome sequence.</title>
        <authorList>
            <person name="Suh M.K."/>
            <person name="Eom M.K."/>
            <person name="Kim J.S."/>
            <person name="Kim H.S."/>
            <person name="Do H.E."/>
            <person name="Shin Y.K."/>
            <person name="Lee J.-S."/>
        </authorList>
    </citation>
    <scope>NUCLEOTIDE SEQUENCE</scope>
    <source>
        <strain evidence="1">SB3-54</strain>
    </source>
</reference>
<protein>
    <submittedName>
        <fullName evidence="1">Uncharacterized protein</fullName>
    </submittedName>
</protein>
<dbReference type="RefSeq" id="WP_269444685.1">
    <property type="nucleotide sequence ID" value="NZ_CP097463.1"/>
</dbReference>
<keyword evidence="2" id="KW-1185">Reference proteome</keyword>
<proteinExistence type="predicted"/>
<accession>A0ABY7JZW5</accession>
<gene>
    <name evidence="1" type="ORF">M6B22_05040</name>
</gene>
<organism evidence="1 2">
    <name type="scientific">Jatrophihabitans cynanchi</name>
    <dbReference type="NCBI Taxonomy" id="2944128"/>
    <lineage>
        <taxon>Bacteria</taxon>
        <taxon>Bacillati</taxon>
        <taxon>Actinomycetota</taxon>
        <taxon>Actinomycetes</taxon>
        <taxon>Jatrophihabitantales</taxon>
        <taxon>Jatrophihabitantaceae</taxon>
        <taxon>Jatrophihabitans</taxon>
    </lineage>
</organism>